<evidence type="ECO:0000256" key="1">
    <source>
        <dbReference type="SAM" id="MobiDB-lite"/>
    </source>
</evidence>
<organism evidence="2 3">
    <name type="scientific">Grifola frondosa</name>
    <name type="common">Maitake</name>
    <name type="synonym">Polyporus frondosus</name>
    <dbReference type="NCBI Taxonomy" id="5627"/>
    <lineage>
        <taxon>Eukaryota</taxon>
        <taxon>Fungi</taxon>
        <taxon>Dikarya</taxon>
        <taxon>Basidiomycota</taxon>
        <taxon>Agaricomycotina</taxon>
        <taxon>Agaricomycetes</taxon>
        <taxon>Polyporales</taxon>
        <taxon>Grifolaceae</taxon>
        <taxon>Grifola</taxon>
    </lineage>
</organism>
<feature type="compositionally biased region" description="Low complexity" evidence="1">
    <location>
        <begin position="97"/>
        <end position="111"/>
    </location>
</feature>
<reference evidence="2 3" key="1">
    <citation type="submission" date="2016-03" db="EMBL/GenBank/DDBJ databases">
        <title>Whole genome sequencing of Grifola frondosa 9006-11.</title>
        <authorList>
            <person name="Min B."/>
            <person name="Park H."/>
            <person name="Kim J.-G."/>
            <person name="Cho H."/>
            <person name="Oh Y.-L."/>
            <person name="Kong W.-S."/>
            <person name="Choi I.-G."/>
        </authorList>
    </citation>
    <scope>NUCLEOTIDE SEQUENCE [LARGE SCALE GENOMIC DNA]</scope>
    <source>
        <strain evidence="2 3">9006-11</strain>
    </source>
</reference>
<dbReference type="EMBL" id="LUGG01000001">
    <property type="protein sequence ID" value="OBZ80080.1"/>
    <property type="molecule type" value="Genomic_DNA"/>
</dbReference>
<proteinExistence type="predicted"/>
<feature type="region of interest" description="Disordered" evidence="1">
    <location>
        <begin position="79"/>
        <end position="138"/>
    </location>
</feature>
<evidence type="ECO:0000313" key="3">
    <source>
        <dbReference type="Proteomes" id="UP000092993"/>
    </source>
</evidence>
<evidence type="ECO:0000313" key="2">
    <source>
        <dbReference type="EMBL" id="OBZ80080.1"/>
    </source>
</evidence>
<comment type="caution">
    <text evidence="2">The sequence shown here is derived from an EMBL/GenBank/DDBJ whole genome shotgun (WGS) entry which is preliminary data.</text>
</comment>
<sequence>MQPLAIDRRSPGGNLDRRLRLAVKTYRFGSQSALRHRTRHVEFECDGIEHSAASRCHGVERCRAARYAAVSTLPAKLVRKHDDGGTRGGRLPAAKPSFSSGFGNSRSSYSNASINPCSLGTSRSTRSDPQSESEKHKH</sequence>
<feature type="compositionally biased region" description="Polar residues" evidence="1">
    <location>
        <begin position="112"/>
        <end position="130"/>
    </location>
</feature>
<keyword evidence="3" id="KW-1185">Reference proteome</keyword>
<name>A0A1C7MT71_GRIFR</name>
<dbReference type="AlphaFoldDB" id="A0A1C7MT71"/>
<protein>
    <submittedName>
        <fullName evidence="2">Uncharacterized protein</fullName>
    </submittedName>
</protein>
<accession>A0A1C7MT71</accession>
<gene>
    <name evidence="2" type="ORF">A0H81_00399</name>
</gene>
<dbReference type="Proteomes" id="UP000092993">
    <property type="component" value="Unassembled WGS sequence"/>
</dbReference>